<evidence type="ECO:0000313" key="6">
    <source>
        <dbReference type="WBParaSite" id="ACRNAN_scaffold1454.g6517.t1"/>
    </source>
</evidence>
<keyword evidence="1" id="KW-0479">Metal-binding</keyword>
<feature type="region of interest" description="Disordered" evidence="3">
    <location>
        <begin position="54"/>
        <end position="96"/>
    </location>
</feature>
<evidence type="ECO:0000259" key="4">
    <source>
        <dbReference type="PROSITE" id="PS00498"/>
    </source>
</evidence>
<dbReference type="InterPro" id="IPR002227">
    <property type="entry name" value="Tyrosinase_Cu-bd"/>
</dbReference>
<evidence type="ECO:0000256" key="2">
    <source>
        <dbReference type="ARBA" id="ARBA00023008"/>
    </source>
</evidence>
<dbReference type="InterPro" id="IPR008922">
    <property type="entry name" value="Di-copper_centre_dom_sf"/>
</dbReference>
<feature type="compositionally biased region" description="Pro residues" evidence="3">
    <location>
        <begin position="215"/>
        <end position="227"/>
    </location>
</feature>
<accession>A0A914CWH6</accession>
<dbReference type="AlphaFoldDB" id="A0A914CWH6"/>
<sequence length="1002" mass="107818">MISSINMEILEELEEFTMDANNAWTVMQEIKFNATHKYSFKNFNRHKRQNKICDCSNPRYKGSPGQPGKSGSPGQDGKARKDGNTRPPVKGAKEGCGDWWNLVIGEAACPCGFRPICPAGPPGPPGPPGPMGEHGKDGSPGIPGILSRGQPGQPGPQGDTGLAGTPGQLGSPGENGADGHDGIGKPGLKGPPGPQGPSGPPGKPYLGKVANNGEPGPPGPAGPPGNPGLPGRNGKPGRDGKPGKNGIDGGYCRCADLLEKSNATKKKSKTLLEVEERIDITEIEYEIDCDELETDVLKIICKQLQMADQRNRQNCTPGDEVEKCVNGKRQMVTIPGTPAEKCRSIECICEAMQGQFVRKKRRRTRKQAFDGVTASNTDGDSCILPSGKVLKKAYRKEIRMLTDIERKRYFLAINKMKACGVHDRFTAWHSLVAYMGGAHAGPAFPGWHREFIKRYEIALRQFDPELAVPYWDTALDDPLPDPTHSIMFTGDFLGTNSKNNFLHDYLNISVDVDTKPFDRWYTPSIQNKSIIGKINRVFPSTRIRRRLTFTRPDGPFPIRQEMIDFLLSSKIENMLAEPMTHRKGCSIKADRDANFEVMHGYIHQFVGGQNPTNLSAIPIPGHMGDPATAAADPIFFLFHSFVDYIFEMWRQKNQNRKERETKYLPDEELCHAKQHFKHAKMFPFSDEETPLKNIDTFSNIYTDLLYEFAPRPSCAAPNYDCGSDYLFCDRSIIRCVSKIKIGGNCTGYTKGEEPCYKGTCQNNKCKALNGVGDETLGGITEDVDLGLDVPCCSNFGVPVETSHEEEETIGTSATGVSGLHDREATIGTAATGVSGLHGREATIGTAATDVSGLHDRKATIGTAATGVSGLHGREATRGTAATGVSGLHGREATIGTAATGVSGLYDEEATRGGVSGLHGREATIGTAATGVSGLYDEEATRGTAAIDVSRLHDGEVTLGTAATGGSGLNDGEATPTKAGTAKSLSSSNGFRKKFKFIGAGIA</sequence>
<protein>
    <submittedName>
        <fullName evidence="6">Tyrosinase copper-binding domain-containing protein</fullName>
    </submittedName>
</protein>
<feature type="domain" description="Tyrosinase copper-binding" evidence="4">
    <location>
        <begin position="632"/>
        <end position="643"/>
    </location>
</feature>
<feature type="compositionally biased region" description="Pro residues" evidence="3">
    <location>
        <begin position="189"/>
        <end position="203"/>
    </location>
</feature>
<name>A0A914CWH6_9BILA</name>
<feature type="compositionally biased region" description="Low complexity" evidence="3">
    <location>
        <begin position="61"/>
        <end position="76"/>
    </location>
</feature>
<evidence type="ECO:0000256" key="3">
    <source>
        <dbReference type="SAM" id="MobiDB-lite"/>
    </source>
</evidence>
<evidence type="ECO:0000313" key="5">
    <source>
        <dbReference type="Proteomes" id="UP000887540"/>
    </source>
</evidence>
<keyword evidence="2" id="KW-0186">Copper</keyword>
<dbReference type="WBParaSite" id="ACRNAN_scaffold1454.g6517.t1">
    <property type="protein sequence ID" value="ACRNAN_scaffold1454.g6517.t1"/>
    <property type="gene ID" value="ACRNAN_scaffold1454.g6517"/>
</dbReference>
<evidence type="ECO:0000256" key="1">
    <source>
        <dbReference type="ARBA" id="ARBA00022723"/>
    </source>
</evidence>
<feature type="region of interest" description="Disordered" evidence="3">
    <location>
        <begin position="960"/>
        <end position="984"/>
    </location>
</feature>
<organism evidence="5 6">
    <name type="scientific">Acrobeloides nanus</name>
    <dbReference type="NCBI Taxonomy" id="290746"/>
    <lineage>
        <taxon>Eukaryota</taxon>
        <taxon>Metazoa</taxon>
        <taxon>Ecdysozoa</taxon>
        <taxon>Nematoda</taxon>
        <taxon>Chromadorea</taxon>
        <taxon>Rhabditida</taxon>
        <taxon>Tylenchina</taxon>
        <taxon>Cephalobomorpha</taxon>
        <taxon>Cephaloboidea</taxon>
        <taxon>Cephalobidae</taxon>
        <taxon>Acrobeloides</taxon>
    </lineage>
</organism>
<reference evidence="6" key="1">
    <citation type="submission" date="2022-11" db="UniProtKB">
        <authorList>
            <consortium name="WormBaseParasite"/>
        </authorList>
    </citation>
    <scope>IDENTIFICATION</scope>
</reference>
<dbReference type="PANTHER" id="PTHR11474">
    <property type="entry name" value="TYROSINASE FAMILY MEMBER"/>
    <property type="match status" value="1"/>
</dbReference>
<proteinExistence type="predicted"/>
<keyword evidence="5" id="KW-1185">Reference proteome</keyword>
<dbReference type="Proteomes" id="UP000887540">
    <property type="component" value="Unplaced"/>
</dbReference>
<dbReference type="PROSITE" id="PS00498">
    <property type="entry name" value="TYROSINASE_2"/>
    <property type="match status" value="1"/>
</dbReference>
<dbReference type="Gene3D" id="1.10.1280.10">
    <property type="entry name" value="Di-copper center containing domain from catechol oxidase"/>
    <property type="match status" value="1"/>
</dbReference>
<dbReference type="GO" id="GO:0046872">
    <property type="term" value="F:metal ion binding"/>
    <property type="evidence" value="ECO:0007669"/>
    <property type="project" value="UniProtKB-KW"/>
</dbReference>
<feature type="region of interest" description="Disordered" evidence="3">
    <location>
        <begin position="122"/>
        <end position="246"/>
    </location>
</feature>
<dbReference type="GO" id="GO:0016491">
    <property type="term" value="F:oxidoreductase activity"/>
    <property type="evidence" value="ECO:0007669"/>
    <property type="project" value="InterPro"/>
</dbReference>
<dbReference type="SUPFAM" id="SSF48056">
    <property type="entry name" value="Di-copper centre-containing domain"/>
    <property type="match status" value="1"/>
</dbReference>
<dbReference type="PANTHER" id="PTHR11474:SF126">
    <property type="entry name" value="TYROSINASE-LIKE PROTEIN TYR-1-RELATED"/>
    <property type="match status" value="1"/>
</dbReference>
<dbReference type="Pfam" id="PF00264">
    <property type="entry name" value="Tyrosinase"/>
    <property type="match status" value="1"/>
</dbReference>
<dbReference type="InterPro" id="IPR050316">
    <property type="entry name" value="Tyrosinase/Hemocyanin"/>
</dbReference>
<dbReference type="PRINTS" id="PR00092">
    <property type="entry name" value="TYROSINASE"/>
</dbReference>